<evidence type="ECO:0000313" key="1">
    <source>
        <dbReference type="EMBL" id="MFI7587098.1"/>
    </source>
</evidence>
<gene>
    <name evidence="1" type="ORF">ACIB24_08500</name>
</gene>
<accession>A0ABW8AL56</accession>
<sequence length="130" mass="13583">MRVDPGAGVALVALEPPTGDFRASLVVTADALNLNFRDWQATTDRALPAALAEYQLIDLERRPFAGADGGRRLAHHVAPGGAAVTMEQWFTVRGGVGYTLTASVGTANYANNVDVLAEIADGVTFAGEGQ</sequence>
<evidence type="ECO:0000313" key="2">
    <source>
        <dbReference type="Proteomes" id="UP001612915"/>
    </source>
</evidence>
<proteinExistence type="predicted"/>
<protein>
    <recommendedName>
        <fullName evidence="3">Lipoprotein LpqN</fullName>
    </recommendedName>
</protein>
<dbReference type="RefSeq" id="WP_398278070.1">
    <property type="nucleotide sequence ID" value="NZ_JBITLV010000002.1"/>
</dbReference>
<dbReference type="Gene3D" id="3.40.1000.10">
    <property type="entry name" value="Mog1/PsbP, alpha/beta/alpha sandwich"/>
    <property type="match status" value="1"/>
</dbReference>
<name>A0ABW8AL56_9ACTN</name>
<keyword evidence="2" id="KW-1185">Reference proteome</keyword>
<comment type="caution">
    <text evidence="1">The sequence shown here is derived from an EMBL/GenBank/DDBJ whole genome shotgun (WGS) entry which is preliminary data.</text>
</comment>
<organism evidence="1 2">
    <name type="scientific">Spongisporangium articulatum</name>
    <dbReference type="NCBI Taxonomy" id="3362603"/>
    <lineage>
        <taxon>Bacteria</taxon>
        <taxon>Bacillati</taxon>
        <taxon>Actinomycetota</taxon>
        <taxon>Actinomycetes</taxon>
        <taxon>Kineosporiales</taxon>
        <taxon>Kineosporiaceae</taxon>
        <taxon>Spongisporangium</taxon>
    </lineage>
</organism>
<reference evidence="1 2" key="1">
    <citation type="submission" date="2024-10" db="EMBL/GenBank/DDBJ databases">
        <title>The Natural Products Discovery Center: Release of the First 8490 Sequenced Strains for Exploring Actinobacteria Biosynthetic Diversity.</title>
        <authorList>
            <person name="Kalkreuter E."/>
            <person name="Kautsar S.A."/>
            <person name="Yang D."/>
            <person name="Bader C.D."/>
            <person name="Teijaro C.N."/>
            <person name="Fluegel L."/>
            <person name="Davis C.M."/>
            <person name="Simpson J.R."/>
            <person name="Lauterbach L."/>
            <person name="Steele A.D."/>
            <person name="Gui C."/>
            <person name="Meng S."/>
            <person name="Li G."/>
            <person name="Viehrig K."/>
            <person name="Ye F."/>
            <person name="Su P."/>
            <person name="Kiefer A.F."/>
            <person name="Nichols A."/>
            <person name="Cepeda A.J."/>
            <person name="Yan W."/>
            <person name="Fan B."/>
            <person name="Jiang Y."/>
            <person name="Adhikari A."/>
            <person name="Zheng C.-J."/>
            <person name="Schuster L."/>
            <person name="Cowan T.M."/>
            <person name="Smanski M.J."/>
            <person name="Chevrette M.G."/>
            <person name="De Carvalho L.P.S."/>
            <person name="Shen B."/>
        </authorList>
    </citation>
    <scope>NUCLEOTIDE SEQUENCE [LARGE SCALE GENOMIC DNA]</scope>
    <source>
        <strain evidence="1 2">NPDC049639</strain>
    </source>
</reference>
<dbReference type="EMBL" id="JBITLV010000002">
    <property type="protein sequence ID" value="MFI7587098.1"/>
    <property type="molecule type" value="Genomic_DNA"/>
</dbReference>
<dbReference type="Proteomes" id="UP001612915">
    <property type="component" value="Unassembled WGS sequence"/>
</dbReference>
<evidence type="ECO:0008006" key="3">
    <source>
        <dbReference type="Google" id="ProtNLM"/>
    </source>
</evidence>